<dbReference type="Proteomes" id="UP000030466">
    <property type="component" value="Unassembled WGS sequence"/>
</dbReference>
<evidence type="ECO:0000313" key="6">
    <source>
        <dbReference type="EMBL" id="KHD97890.1"/>
    </source>
</evidence>
<dbReference type="PROSITE" id="PS51462">
    <property type="entry name" value="NUDIX"/>
    <property type="match status" value="1"/>
</dbReference>
<dbReference type="InterPro" id="IPR000086">
    <property type="entry name" value="NUDIX_hydrolase_dom"/>
</dbReference>
<dbReference type="PANTHER" id="PTHR43046:SF2">
    <property type="entry name" value="8-OXO-DGTP DIPHOSPHATASE-RELATED"/>
    <property type="match status" value="1"/>
</dbReference>
<name>A0A0A6VSF4_KOCRO</name>
<keyword evidence="3 4" id="KW-0378">Hydrolase</keyword>
<evidence type="ECO:0000256" key="2">
    <source>
        <dbReference type="ARBA" id="ARBA00005582"/>
    </source>
</evidence>
<evidence type="ECO:0000256" key="4">
    <source>
        <dbReference type="RuleBase" id="RU003476"/>
    </source>
</evidence>
<dbReference type="EMBL" id="JSUH01000005">
    <property type="protein sequence ID" value="KHD97890.1"/>
    <property type="molecule type" value="Genomic_DNA"/>
</dbReference>
<proteinExistence type="inferred from homology"/>
<dbReference type="Pfam" id="PF00293">
    <property type="entry name" value="NUDIX"/>
    <property type="match status" value="1"/>
</dbReference>
<dbReference type="PRINTS" id="PR00502">
    <property type="entry name" value="NUDIXFAMILY"/>
</dbReference>
<feature type="domain" description="Nudix hydrolase" evidence="5">
    <location>
        <begin position="1"/>
        <end position="132"/>
    </location>
</feature>
<accession>A0A0A6VSF4</accession>
<dbReference type="CDD" id="cd04673">
    <property type="entry name" value="NUDIX_ADPRase"/>
    <property type="match status" value="1"/>
</dbReference>
<dbReference type="GO" id="GO:0016787">
    <property type="term" value="F:hydrolase activity"/>
    <property type="evidence" value="ECO:0007669"/>
    <property type="project" value="UniProtKB-KW"/>
</dbReference>
<comment type="cofactor">
    <cofactor evidence="1">
        <name>Mg(2+)</name>
        <dbReference type="ChEBI" id="CHEBI:18420"/>
    </cofactor>
</comment>
<dbReference type="Gene3D" id="3.90.79.10">
    <property type="entry name" value="Nucleoside Triphosphate Pyrophosphohydrolase"/>
    <property type="match status" value="1"/>
</dbReference>
<protein>
    <submittedName>
        <fullName evidence="6">NUDIX hydrolase</fullName>
    </submittedName>
</protein>
<comment type="similarity">
    <text evidence="2 4">Belongs to the Nudix hydrolase family.</text>
</comment>
<evidence type="ECO:0000256" key="3">
    <source>
        <dbReference type="ARBA" id="ARBA00022801"/>
    </source>
</evidence>
<dbReference type="SUPFAM" id="SSF55811">
    <property type="entry name" value="Nudix"/>
    <property type="match status" value="1"/>
</dbReference>
<keyword evidence="7" id="KW-1185">Reference proteome</keyword>
<evidence type="ECO:0000259" key="5">
    <source>
        <dbReference type="PROSITE" id="PS51462"/>
    </source>
</evidence>
<dbReference type="OrthoDB" id="9804442at2"/>
<evidence type="ECO:0000313" key="7">
    <source>
        <dbReference type="Proteomes" id="UP000030466"/>
    </source>
</evidence>
<dbReference type="PROSITE" id="PS00893">
    <property type="entry name" value="NUDIX_BOX"/>
    <property type="match status" value="1"/>
</dbReference>
<dbReference type="InterPro" id="IPR020084">
    <property type="entry name" value="NUDIX_hydrolase_CS"/>
</dbReference>
<dbReference type="RefSeq" id="WP_035925442.1">
    <property type="nucleotide sequence ID" value="NZ_JSUH01000005.1"/>
</dbReference>
<comment type="caution">
    <text evidence="6">The sequence shown here is derived from an EMBL/GenBank/DDBJ whole genome shotgun (WGS) entry which is preliminary data.</text>
</comment>
<organism evidence="6 7">
    <name type="scientific">Kocuria rosea subsp. polaris</name>
    <dbReference type="NCBI Taxonomy" id="136273"/>
    <lineage>
        <taxon>Bacteria</taxon>
        <taxon>Bacillati</taxon>
        <taxon>Actinomycetota</taxon>
        <taxon>Actinomycetes</taxon>
        <taxon>Micrococcales</taxon>
        <taxon>Micrococcaceae</taxon>
        <taxon>Kocuria</taxon>
    </lineage>
</organism>
<dbReference type="InterPro" id="IPR020476">
    <property type="entry name" value="Nudix_hydrolase"/>
</dbReference>
<sequence>MRIVRAAAAVVVGEDGRLLLVRRGREPQRGRWSVPGGKLEPGETVAEAAVREAFEETGARVRAERELGVVHVPGGPDLVYEVHDVAATYLGGVLRPGDDADAVRWVAPEELPGLETTDGLLEHLARFGIRPA</sequence>
<dbReference type="InterPro" id="IPR015797">
    <property type="entry name" value="NUDIX_hydrolase-like_dom_sf"/>
</dbReference>
<reference evidence="6 7" key="1">
    <citation type="journal article" date="2003" name="Int. J. Syst. Evol. Microbiol.">
        <title>Kocuria polaris sp. nov., an orange-pigmented psychrophilic bacterium isolated from an Antarctic cyanobacterial mat sample.</title>
        <authorList>
            <person name="Reddy G.S."/>
            <person name="Prakash J.S."/>
            <person name="Prabahar V."/>
            <person name="Matsumoto G.I."/>
            <person name="Stackebrandt E."/>
            <person name="Shivaji S."/>
        </authorList>
    </citation>
    <scope>NUCLEOTIDE SEQUENCE [LARGE SCALE GENOMIC DNA]</scope>
    <source>
        <strain evidence="6 7">CMS 76or</strain>
    </source>
</reference>
<evidence type="ECO:0000256" key="1">
    <source>
        <dbReference type="ARBA" id="ARBA00001946"/>
    </source>
</evidence>
<dbReference type="AlphaFoldDB" id="A0A0A6VSF4"/>
<gene>
    <name evidence="6" type="ORF">GY22_07200</name>
</gene>
<dbReference type="PANTHER" id="PTHR43046">
    <property type="entry name" value="GDP-MANNOSE MANNOSYL HYDROLASE"/>
    <property type="match status" value="1"/>
</dbReference>